<comment type="similarity">
    <text evidence="9">Belongs to the TrpF family.</text>
</comment>
<evidence type="ECO:0000256" key="9">
    <source>
        <dbReference type="HAMAP-Rule" id="MF_00135"/>
    </source>
</evidence>
<proteinExistence type="inferred from homology"/>
<gene>
    <name evidence="9" type="primary">trpF</name>
    <name evidence="11" type="ORF">CJ255_16270</name>
</gene>
<evidence type="ECO:0000259" key="10">
    <source>
        <dbReference type="Pfam" id="PF00697"/>
    </source>
</evidence>
<evidence type="ECO:0000256" key="2">
    <source>
        <dbReference type="ARBA" id="ARBA00004664"/>
    </source>
</evidence>
<evidence type="ECO:0000256" key="3">
    <source>
        <dbReference type="ARBA" id="ARBA00012572"/>
    </source>
</evidence>
<comment type="catalytic activity">
    <reaction evidence="1 9">
        <text>N-(5-phospho-beta-D-ribosyl)anthranilate = 1-(2-carboxyphenylamino)-1-deoxy-D-ribulose 5-phosphate</text>
        <dbReference type="Rhea" id="RHEA:21540"/>
        <dbReference type="ChEBI" id="CHEBI:18277"/>
        <dbReference type="ChEBI" id="CHEBI:58613"/>
        <dbReference type="EC" id="5.3.1.24"/>
    </reaction>
</comment>
<dbReference type="AlphaFoldDB" id="A0A2A6RG46"/>
<dbReference type="EMBL" id="NQWI01000094">
    <property type="protein sequence ID" value="PDW01992.1"/>
    <property type="molecule type" value="Genomic_DNA"/>
</dbReference>
<evidence type="ECO:0000313" key="11">
    <source>
        <dbReference type="EMBL" id="PDW01992.1"/>
    </source>
</evidence>
<dbReference type="RefSeq" id="WP_097645156.1">
    <property type="nucleotide sequence ID" value="NZ_NQWI01000094.1"/>
</dbReference>
<dbReference type="EC" id="5.3.1.24" evidence="3 9"/>
<evidence type="ECO:0000256" key="8">
    <source>
        <dbReference type="ARBA" id="ARBA00023235"/>
    </source>
</evidence>
<sequence>MLIKICGLRTIEPTLAAAQAGADLLGLVFAPSRRQVSVAEAAPLVAAIRALPAPRPRLVGLFVNASPTTINAIVAELALDLVQLSGDEPLHEGATLNRPIIRSLRMDGSPREAAWLAQSQLGDHPLLFLADAHVPGSYGGTGVQADWNQAAHLATQVPLLLAGGLHAQNVASAIATVQPSGVDVSSGVESAGQKDCAKIRAFIAAAREAASAVSLT</sequence>
<evidence type="ECO:0000256" key="7">
    <source>
        <dbReference type="ARBA" id="ARBA00023141"/>
    </source>
</evidence>
<dbReference type="SUPFAM" id="SSF51366">
    <property type="entry name" value="Ribulose-phoshate binding barrel"/>
    <property type="match status" value="1"/>
</dbReference>
<keyword evidence="12" id="KW-1185">Reference proteome</keyword>
<protein>
    <recommendedName>
        <fullName evidence="4 9">N-(5'-phosphoribosyl)anthranilate isomerase</fullName>
        <shortName evidence="9">PRAI</shortName>
        <ecNumber evidence="3 9">5.3.1.24</ecNumber>
    </recommendedName>
</protein>
<dbReference type="InterPro" id="IPR011060">
    <property type="entry name" value="RibuloseP-bd_barrel"/>
</dbReference>
<feature type="domain" description="N-(5'phosphoribosyl) anthranilate isomerase (PRAI)" evidence="10">
    <location>
        <begin position="3"/>
        <end position="204"/>
    </location>
</feature>
<dbReference type="HAMAP" id="MF_00135">
    <property type="entry name" value="PRAI"/>
    <property type="match status" value="1"/>
</dbReference>
<comment type="caution">
    <text evidence="11">The sequence shown here is derived from an EMBL/GenBank/DDBJ whole genome shotgun (WGS) entry which is preliminary data.</text>
</comment>
<accession>A0A2A6RG46</accession>
<evidence type="ECO:0000256" key="4">
    <source>
        <dbReference type="ARBA" id="ARBA00022272"/>
    </source>
</evidence>
<dbReference type="InterPro" id="IPR044643">
    <property type="entry name" value="TrpF_fam"/>
</dbReference>
<keyword evidence="7 9" id="KW-0057">Aromatic amino acid biosynthesis</keyword>
<organism evidence="11 12">
    <name type="scientific">Candidatus Viridilinea mediisalina</name>
    <dbReference type="NCBI Taxonomy" id="2024553"/>
    <lineage>
        <taxon>Bacteria</taxon>
        <taxon>Bacillati</taxon>
        <taxon>Chloroflexota</taxon>
        <taxon>Chloroflexia</taxon>
        <taxon>Chloroflexales</taxon>
        <taxon>Chloroflexineae</taxon>
        <taxon>Oscillochloridaceae</taxon>
        <taxon>Candidatus Viridilinea</taxon>
    </lineage>
</organism>
<evidence type="ECO:0000313" key="12">
    <source>
        <dbReference type="Proteomes" id="UP000220527"/>
    </source>
</evidence>
<dbReference type="PANTHER" id="PTHR42894:SF1">
    <property type="entry name" value="N-(5'-PHOSPHORIBOSYL)ANTHRANILATE ISOMERASE"/>
    <property type="match status" value="1"/>
</dbReference>
<reference evidence="12" key="1">
    <citation type="submission" date="2017-08" db="EMBL/GenBank/DDBJ databases">
        <authorList>
            <person name="Grouzdev D.S."/>
            <person name="Gaisin V.A."/>
            <person name="Rysina M.S."/>
            <person name="Gorlenko V.M."/>
        </authorList>
    </citation>
    <scope>NUCLEOTIDE SEQUENCE [LARGE SCALE GENOMIC DNA]</scope>
    <source>
        <strain evidence="12">Kir15-3F</strain>
    </source>
</reference>
<dbReference type="Gene3D" id="3.20.20.70">
    <property type="entry name" value="Aldolase class I"/>
    <property type="match status" value="1"/>
</dbReference>
<dbReference type="GO" id="GO:0004640">
    <property type="term" value="F:phosphoribosylanthranilate isomerase activity"/>
    <property type="evidence" value="ECO:0007669"/>
    <property type="project" value="UniProtKB-UniRule"/>
</dbReference>
<evidence type="ECO:0000256" key="6">
    <source>
        <dbReference type="ARBA" id="ARBA00022822"/>
    </source>
</evidence>
<comment type="pathway">
    <text evidence="2 9">Amino-acid biosynthesis; L-tryptophan biosynthesis; L-tryptophan from chorismate: step 3/5.</text>
</comment>
<name>A0A2A6RG46_9CHLR</name>
<dbReference type="OrthoDB" id="9786954at2"/>
<dbReference type="PANTHER" id="PTHR42894">
    <property type="entry name" value="N-(5'-PHOSPHORIBOSYL)ANTHRANILATE ISOMERASE"/>
    <property type="match status" value="1"/>
</dbReference>
<keyword evidence="8 9" id="KW-0413">Isomerase</keyword>
<dbReference type="UniPathway" id="UPA00035">
    <property type="reaction ID" value="UER00042"/>
</dbReference>
<keyword evidence="5 9" id="KW-0028">Amino-acid biosynthesis</keyword>
<dbReference type="Pfam" id="PF00697">
    <property type="entry name" value="PRAI"/>
    <property type="match status" value="1"/>
</dbReference>
<dbReference type="GO" id="GO:0000162">
    <property type="term" value="P:L-tryptophan biosynthetic process"/>
    <property type="evidence" value="ECO:0007669"/>
    <property type="project" value="UniProtKB-UniRule"/>
</dbReference>
<dbReference type="Proteomes" id="UP000220527">
    <property type="component" value="Unassembled WGS sequence"/>
</dbReference>
<evidence type="ECO:0000256" key="1">
    <source>
        <dbReference type="ARBA" id="ARBA00001164"/>
    </source>
</evidence>
<dbReference type="InterPro" id="IPR013785">
    <property type="entry name" value="Aldolase_TIM"/>
</dbReference>
<dbReference type="InterPro" id="IPR001240">
    <property type="entry name" value="PRAI_dom"/>
</dbReference>
<keyword evidence="6 9" id="KW-0822">Tryptophan biosynthesis</keyword>
<evidence type="ECO:0000256" key="5">
    <source>
        <dbReference type="ARBA" id="ARBA00022605"/>
    </source>
</evidence>
<dbReference type="CDD" id="cd00405">
    <property type="entry name" value="PRAI"/>
    <property type="match status" value="1"/>
</dbReference>